<feature type="compositionally biased region" description="Basic and acidic residues" evidence="2">
    <location>
        <begin position="376"/>
        <end position="386"/>
    </location>
</feature>
<keyword evidence="3" id="KW-1185">Reference proteome</keyword>
<evidence type="ECO:0000313" key="4">
    <source>
        <dbReference type="WBParaSite" id="Csp11.Scaffold626.g6631.t1"/>
    </source>
</evidence>
<feature type="compositionally biased region" description="Polar residues" evidence="2">
    <location>
        <begin position="284"/>
        <end position="302"/>
    </location>
</feature>
<protein>
    <submittedName>
        <fullName evidence="4">Uncharacterized protein</fullName>
    </submittedName>
</protein>
<sequence>MSDDETSNVETFLQFNGPVDISKNQYREFRVKQNDLVSILPGEHVVNSISEELKHVTDKHNQRISDLKKQIRELEKLNSLWNSLKKISTNDGKRLLARILQSNEKTIEQFEVDNFLNDQSWTRTKKAESGVDLKMVLSTINILDSNGTIIGSYQEPVIPNNQHHPVDTSGETSQVNCSTSSGGNIESEKPDRIPQLDPLETSTETIEMKNEVKEADIPKAMESETVSIENSSQPQIEKELDKKPDPIMDYVKENGEEYEREHMEREKEKEKFEKLLNSRKEVETASSSKQNGDISNQTNSNGQKLTEKLNEYYEKTVQVQDDTDNLSIREKEERRKLAVAQKIAELKCFIDAELKTIIYDTNHIKSLVRTVVGGRDPTRLDKKPENIRNNFSKTALDQIDEEEEEEGEKEGAVEEKEKEADVSFENAQSER</sequence>
<keyword evidence="1" id="KW-0175">Coiled coil</keyword>
<feature type="coiled-coil region" evidence="1">
    <location>
        <begin position="57"/>
        <end position="84"/>
    </location>
</feature>
<accession>A0A1I7TJW0</accession>
<reference evidence="4" key="1">
    <citation type="submission" date="2016-11" db="UniProtKB">
        <authorList>
            <consortium name="WormBaseParasite"/>
        </authorList>
    </citation>
    <scope>IDENTIFICATION</scope>
</reference>
<dbReference type="AlphaFoldDB" id="A0A1I7TJW0"/>
<feature type="compositionally biased region" description="Polar residues" evidence="2">
    <location>
        <begin position="166"/>
        <end position="184"/>
    </location>
</feature>
<feature type="compositionally biased region" description="Basic and acidic residues" evidence="2">
    <location>
        <begin position="409"/>
        <end position="421"/>
    </location>
</feature>
<feature type="compositionally biased region" description="Acidic residues" evidence="2">
    <location>
        <begin position="398"/>
        <end position="408"/>
    </location>
</feature>
<proteinExistence type="predicted"/>
<dbReference type="Proteomes" id="UP000095282">
    <property type="component" value="Unplaced"/>
</dbReference>
<evidence type="ECO:0000256" key="2">
    <source>
        <dbReference type="SAM" id="MobiDB-lite"/>
    </source>
</evidence>
<evidence type="ECO:0000256" key="1">
    <source>
        <dbReference type="SAM" id="Coils"/>
    </source>
</evidence>
<feature type="region of interest" description="Disordered" evidence="2">
    <location>
        <begin position="166"/>
        <end position="196"/>
    </location>
</feature>
<feature type="region of interest" description="Disordered" evidence="2">
    <location>
        <begin position="277"/>
        <end position="302"/>
    </location>
</feature>
<name>A0A1I7TJW0_9PELO</name>
<evidence type="ECO:0000313" key="3">
    <source>
        <dbReference type="Proteomes" id="UP000095282"/>
    </source>
</evidence>
<organism evidence="3 4">
    <name type="scientific">Caenorhabditis tropicalis</name>
    <dbReference type="NCBI Taxonomy" id="1561998"/>
    <lineage>
        <taxon>Eukaryota</taxon>
        <taxon>Metazoa</taxon>
        <taxon>Ecdysozoa</taxon>
        <taxon>Nematoda</taxon>
        <taxon>Chromadorea</taxon>
        <taxon>Rhabditida</taxon>
        <taxon>Rhabditina</taxon>
        <taxon>Rhabditomorpha</taxon>
        <taxon>Rhabditoidea</taxon>
        <taxon>Rhabditidae</taxon>
        <taxon>Peloderinae</taxon>
        <taxon>Caenorhabditis</taxon>
    </lineage>
</organism>
<feature type="region of interest" description="Disordered" evidence="2">
    <location>
        <begin position="375"/>
        <end position="431"/>
    </location>
</feature>
<dbReference type="WBParaSite" id="Csp11.Scaffold626.g6631.t1">
    <property type="protein sequence ID" value="Csp11.Scaffold626.g6631.t1"/>
    <property type="gene ID" value="Csp11.Scaffold626.g6631"/>
</dbReference>